<sequence>MEMDGARILVAGATGVIGGALAQECAQRGAAVAVAGRDPDRLAERSRALGDCPARGLEAYDLDRCLALAPWAAEQLGGLDAVIVAIGVVAFGPADQVSEEISEHLFAVNALAPMAVLRGALPLLARPGAIAAVTGVLVDRPQPGMAAYGASKAALSSWLTAVRTEQRRHGVAVVDARLPHLDTGFADRAVAGTPPGMPSPARLDEAVRGVADAVAAGAALVVPDGRGGVTVESRAH</sequence>
<gene>
    <name evidence="3" type="ORF">GCM10009716_31300</name>
</gene>
<keyword evidence="4" id="KW-1185">Reference proteome</keyword>
<dbReference type="RefSeq" id="WP_344262749.1">
    <property type="nucleotide sequence ID" value="NZ_BAAAMJ010000031.1"/>
</dbReference>
<organism evidence="3 4">
    <name type="scientific">Streptomyces sodiiphilus</name>
    <dbReference type="NCBI Taxonomy" id="226217"/>
    <lineage>
        <taxon>Bacteria</taxon>
        <taxon>Bacillati</taxon>
        <taxon>Actinomycetota</taxon>
        <taxon>Actinomycetes</taxon>
        <taxon>Kitasatosporales</taxon>
        <taxon>Streptomycetaceae</taxon>
        <taxon>Streptomyces</taxon>
    </lineage>
</organism>
<evidence type="ECO:0000313" key="4">
    <source>
        <dbReference type="Proteomes" id="UP001501303"/>
    </source>
</evidence>
<evidence type="ECO:0000313" key="3">
    <source>
        <dbReference type="EMBL" id="GAA1920440.1"/>
    </source>
</evidence>
<comment type="caution">
    <text evidence="3">The sequence shown here is derived from an EMBL/GenBank/DDBJ whole genome shotgun (WGS) entry which is preliminary data.</text>
</comment>
<dbReference type="CDD" id="cd05233">
    <property type="entry name" value="SDR_c"/>
    <property type="match status" value="1"/>
</dbReference>
<dbReference type="SUPFAM" id="SSF51735">
    <property type="entry name" value="NAD(P)-binding Rossmann-fold domains"/>
    <property type="match status" value="1"/>
</dbReference>
<dbReference type="PANTHER" id="PTHR44196:SF1">
    <property type="entry name" value="DEHYDROGENASE_REDUCTASE SDR FAMILY MEMBER 7B"/>
    <property type="match status" value="1"/>
</dbReference>
<dbReference type="InterPro" id="IPR002347">
    <property type="entry name" value="SDR_fam"/>
</dbReference>
<dbReference type="PRINTS" id="PR01397">
    <property type="entry name" value="DHBDHDRGNASE"/>
</dbReference>
<dbReference type="InterPro" id="IPR036291">
    <property type="entry name" value="NAD(P)-bd_dom_sf"/>
</dbReference>
<dbReference type="Proteomes" id="UP001501303">
    <property type="component" value="Unassembled WGS sequence"/>
</dbReference>
<dbReference type="PANTHER" id="PTHR44196">
    <property type="entry name" value="DEHYDROGENASE/REDUCTASE SDR FAMILY MEMBER 7B"/>
    <property type="match status" value="1"/>
</dbReference>
<reference evidence="3 4" key="1">
    <citation type="journal article" date="2019" name="Int. J. Syst. Evol. Microbiol.">
        <title>The Global Catalogue of Microorganisms (GCM) 10K type strain sequencing project: providing services to taxonomists for standard genome sequencing and annotation.</title>
        <authorList>
            <consortium name="The Broad Institute Genomics Platform"/>
            <consortium name="The Broad Institute Genome Sequencing Center for Infectious Disease"/>
            <person name="Wu L."/>
            <person name="Ma J."/>
        </authorList>
    </citation>
    <scope>NUCLEOTIDE SEQUENCE [LARGE SCALE GENOMIC DNA]</scope>
    <source>
        <strain evidence="3 4">JCM 13581</strain>
    </source>
</reference>
<name>A0ABN2PIR5_9ACTN</name>
<comment type="similarity">
    <text evidence="1">Belongs to the short-chain dehydrogenases/reductases (SDR) family.</text>
</comment>
<dbReference type="Gene3D" id="3.40.50.720">
    <property type="entry name" value="NAD(P)-binding Rossmann-like Domain"/>
    <property type="match status" value="1"/>
</dbReference>
<evidence type="ECO:0000256" key="2">
    <source>
        <dbReference type="ARBA" id="ARBA00023002"/>
    </source>
</evidence>
<evidence type="ECO:0008006" key="5">
    <source>
        <dbReference type="Google" id="ProtNLM"/>
    </source>
</evidence>
<dbReference type="Pfam" id="PF00106">
    <property type="entry name" value="adh_short"/>
    <property type="match status" value="1"/>
</dbReference>
<evidence type="ECO:0000256" key="1">
    <source>
        <dbReference type="ARBA" id="ARBA00006484"/>
    </source>
</evidence>
<protein>
    <recommendedName>
        <fullName evidence="5">SDR family oxidoreductase</fullName>
    </recommendedName>
</protein>
<dbReference type="InterPro" id="IPR003560">
    <property type="entry name" value="DHB_DH"/>
</dbReference>
<proteinExistence type="inferred from homology"/>
<accession>A0ABN2PIR5</accession>
<dbReference type="EMBL" id="BAAAMJ010000031">
    <property type="protein sequence ID" value="GAA1920440.1"/>
    <property type="molecule type" value="Genomic_DNA"/>
</dbReference>
<keyword evidence="2" id="KW-0560">Oxidoreductase</keyword>